<gene>
    <name evidence="1" type="primary">rhuM</name>
    <name evidence="1" type="ORF">QJU57_02530</name>
</gene>
<evidence type="ECO:0000313" key="2">
    <source>
        <dbReference type="Proteomes" id="UP001226020"/>
    </source>
</evidence>
<dbReference type="PANTHER" id="PTHR35810:SF1">
    <property type="entry name" value="CYTOPLASMIC PROTEIN"/>
    <property type="match status" value="1"/>
</dbReference>
<sequence>MFFADTQNKLLFAVTKKTAAELIVERADATKPNMELTTWKGSIVRKQDIFIAKNYLTEDEIDSLNRLVVIFLDNGRIKS</sequence>
<dbReference type="Pfam" id="PF13310">
    <property type="entry name" value="Virulence_RhuM"/>
    <property type="match status" value="1"/>
</dbReference>
<dbReference type="AlphaFoldDB" id="A0AAW8CHK4"/>
<dbReference type="EMBL" id="JASAXT010000003">
    <property type="protein sequence ID" value="MDP8147955.1"/>
    <property type="molecule type" value="Genomic_DNA"/>
</dbReference>
<proteinExistence type="predicted"/>
<accession>A0AAW8CHK4</accession>
<comment type="caution">
    <text evidence="1">The sequence shown here is derived from an EMBL/GenBank/DDBJ whole genome shotgun (WGS) entry which is preliminary data.</text>
</comment>
<organism evidence="1 2">
    <name type="scientific">Phocoenobacter atlanticus subsp. atlanticus</name>
    <dbReference type="NCBI Taxonomy" id="3061285"/>
    <lineage>
        <taxon>Bacteria</taxon>
        <taxon>Pseudomonadati</taxon>
        <taxon>Pseudomonadota</taxon>
        <taxon>Gammaproteobacteria</taxon>
        <taxon>Pasteurellales</taxon>
        <taxon>Pasteurellaceae</taxon>
        <taxon>Phocoenobacter</taxon>
        <taxon>Phocoenobacter atlanticus</taxon>
    </lineage>
</organism>
<protein>
    <submittedName>
        <fullName evidence="1">RhuM family protein</fullName>
    </submittedName>
</protein>
<keyword evidence="2" id="KW-1185">Reference proteome</keyword>
<dbReference type="Proteomes" id="UP001226020">
    <property type="component" value="Unassembled WGS sequence"/>
</dbReference>
<name>A0AAW8CHK4_9PAST</name>
<dbReference type="InterPro" id="IPR011204">
    <property type="entry name" value="Virulence_RhuM-like"/>
</dbReference>
<evidence type="ECO:0000313" key="1">
    <source>
        <dbReference type="EMBL" id="MDP8147955.1"/>
    </source>
</evidence>
<reference evidence="1 2" key="1">
    <citation type="journal article" date="2023" name="Front. Microbiol.">
        <title>Phylogeography and host specificity of Pasteurellaceae pathogenic to sea-farmed fish in the north-east Atlantic.</title>
        <authorList>
            <person name="Gulla S."/>
            <person name="Colquhoun D.J."/>
            <person name="Olsen A.B."/>
            <person name="Spilsberg B."/>
            <person name="Lagesen K."/>
            <person name="Aakesson C.P."/>
            <person name="Strom S."/>
            <person name="Manji F."/>
            <person name="Birkbeck T.H."/>
            <person name="Nilsen H.K."/>
        </authorList>
    </citation>
    <scope>NUCLEOTIDE SEQUENCE [LARGE SCALE GENOMIC DNA]</scope>
    <source>
        <strain evidence="1 2">NVIB3131</strain>
    </source>
</reference>
<dbReference type="PANTHER" id="PTHR35810">
    <property type="entry name" value="CYTOPLASMIC PROTEIN-RELATED"/>
    <property type="match status" value="1"/>
</dbReference>